<dbReference type="GO" id="GO:0003949">
    <property type="term" value="F:1-(5-phosphoribosyl)-5-[(5-phosphoribosylamino)methylideneamino]imidazole-4-carboxamide isomerase activity"/>
    <property type="evidence" value="ECO:0007669"/>
    <property type="project" value="UniProtKB-EC"/>
</dbReference>
<evidence type="ECO:0000256" key="11">
    <source>
        <dbReference type="ARBA" id="ARBA00030547"/>
    </source>
</evidence>
<keyword evidence="8 12" id="KW-0028">Amino-acid biosynthesis</keyword>
<proteinExistence type="inferred from homology"/>
<keyword evidence="10 12" id="KW-0413">Isomerase</keyword>
<feature type="active site" description="Proton acceptor" evidence="12">
    <location>
        <position position="8"/>
    </location>
</feature>
<dbReference type="InterPro" id="IPR006063">
    <property type="entry name" value="HisA_bact_arch"/>
</dbReference>
<comment type="catalytic activity">
    <reaction evidence="1 12 14">
        <text>1-(5-phospho-beta-D-ribosyl)-5-[(5-phospho-beta-D-ribosylamino)methylideneamino]imidazole-4-carboxamide = 5-[(5-phospho-1-deoxy-D-ribulos-1-ylimino)methylamino]-1-(5-phospho-beta-D-ribosyl)imidazole-4-carboxamide</text>
        <dbReference type="Rhea" id="RHEA:15469"/>
        <dbReference type="ChEBI" id="CHEBI:58435"/>
        <dbReference type="ChEBI" id="CHEBI:58525"/>
        <dbReference type="EC" id="5.3.1.16"/>
    </reaction>
</comment>
<evidence type="ECO:0000256" key="13">
    <source>
        <dbReference type="RuleBase" id="RU003657"/>
    </source>
</evidence>
<dbReference type="EMBL" id="JAJMLW010000001">
    <property type="protein sequence ID" value="MCI2241720.1"/>
    <property type="molecule type" value="Genomic_DNA"/>
</dbReference>
<dbReference type="InterPro" id="IPR013785">
    <property type="entry name" value="Aldolase_TIM"/>
</dbReference>
<keyword evidence="9 12" id="KW-0368">Histidine biosynthesis</keyword>
<comment type="pathway">
    <text evidence="3 12 14">Amino-acid biosynthesis; L-histidine biosynthesis; L-histidine from 5-phospho-alpha-D-ribose 1-diphosphate: step 4/9.</text>
</comment>
<dbReference type="InterPro" id="IPR044524">
    <property type="entry name" value="Isoase_HisA-like"/>
</dbReference>
<evidence type="ECO:0000256" key="14">
    <source>
        <dbReference type="RuleBase" id="RU003658"/>
    </source>
</evidence>
<organism evidence="15 16">
    <name type="scientific">Adlercreutzia faecimuris</name>
    <dbReference type="NCBI Taxonomy" id="2897341"/>
    <lineage>
        <taxon>Bacteria</taxon>
        <taxon>Bacillati</taxon>
        <taxon>Actinomycetota</taxon>
        <taxon>Coriobacteriia</taxon>
        <taxon>Eggerthellales</taxon>
        <taxon>Eggerthellaceae</taxon>
        <taxon>Adlercreutzia</taxon>
    </lineage>
</organism>
<dbReference type="NCBIfam" id="TIGR00007">
    <property type="entry name" value="1-(5-phosphoribosyl)-5-[(5-phosphoribosylamino)methylideneamino]imidazole-4-carboxamide isomerase"/>
    <property type="match status" value="1"/>
</dbReference>
<evidence type="ECO:0000256" key="4">
    <source>
        <dbReference type="ARBA" id="ARBA00009667"/>
    </source>
</evidence>
<evidence type="ECO:0000256" key="7">
    <source>
        <dbReference type="ARBA" id="ARBA00022490"/>
    </source>
</evidence>
<gene>
    <name evidence="12 15" type="primary">hisA</name>
    <name evidence="15" type="ORF">LPT13_05025</name>
</gene>
<evidence type="ECO:0000313" key="16">
    <source>
        <dbReference type="Proteomes" id="UP001430755"/>
    </source>
</evidence>
<dbReference type="InterPro" id="IPR023016">
    <property type="entry name" value="HisA/PriA"/>
</dbReference>
<evidence type="ECO:0000256" key="6">
    <source>
        <dbReference type="ARBA" id="ARBA00018464"/>
    </source>
</evidence>
<dbReference type="InterPro" id="IPR011060">
    <property type="entry name" value="RibuloseP-bd_barrel"/>
</dbReference>
<evidence type="ECO:0000256" key="8">
    <source>
        <dbReference type="ARBA" id="ARBA00022605"/>
    </source>
</evidence>
<evidence type="ECO:0000313" key="15">
    <source>
        <dbReference type="EMBL" id="MCI2241720.1"/>
    </source>
</evidence>
<comment type="caution">
    <text evidence="15">The sequence shown here is derived from an EMBL/GenBank/DDBJ whole genome shotgun (WGS) entry which is preliminary data.</text>
</comment>
<evidence type="ECO:0000256" key="9">
    <source>
        <dbReference type="ARBA" id="ARBA00023102"/>
    </source>
</evidence>
<keyword evidence="16" id="KW-1185">Reference proteome</keyword>
<dbReference type="PANTHER" id="PTHR43090:SF2">
    <property type="entry name" value="1-(5-PHOSPHORIBOSYL)-5-[(5-PHOSPHORIBOSYLAMINO)METHYLIDENEAMINO] IMIDAZOLE-4-CARBOXAMIDE ISOMERASE"/>
    <property type="match status" value="1"/>
</dbReference>
<protein>
    <recommendedName>
        <fullName evidence="6 12">1-(5-phosphoribosyl)-5-[(5-phosphoribosylamino)methylideneamino] imidazole-4-carboxamide isomerase</fullName>
        <ecNumber evidence="5 12">5.3.1.16</ecNumber>
    </recommendedName>
    <alternativeName>
        <fullName evidence="11 12">Phosphoribosylformimino-5-aminoimidazole carboxamide ribotide isomerase</fullName>
    </alternativeName>
</protein>
<dbReference type="CDD" id="cd04732">
    <property type="entry name" value="HisA"/>
    <property type="match status" value="1"/>
</dbReference>
<feature type="active site" description="Proton donor" evidence="12">
    <location>
        <position position="130"/>
    </location>
</feature>
<dbReference type="RefSeq" id="WP_242164146.1">
    <property type="nucleotide sequence ID" value="NZ_JAJMLW010000001.1"/>
</dbReference>
<name>A0ABS9WFT9_9ACTN</name>
<dbReference type="EC" id="5.3.1.16" evidence="5 12"/>
<dbReference type="Proteomes" id="UP001430755">
    <property type="component" value="Unassembled WGS sequence"/>
</dbReference>
<evidence type="ECO:0000256" key="12">
    <source>
        <dbReference type="HAMAP-Rule" id="MF_01014"/>
    </source>
</evidence>
<evidence type="ECO:0000256" key="2">
    <source>
        <dbReference type="ARBA" id="ARBA00004496"/>
    </source>
</evidence>
<evidence type="ECO:0000256" key="5">
    <source>
        <dbReference type="ARBA" id="ARBA00012550"/>
    </source>
</evidence>
<dbReference type="Pfam" id="PF00977">
    <property type="entry name" value="His_biosynth"/>
    <property type="match status" value="1"/>
</dbReference>
<dbReference type="PANTHER" id="PTHR43090">
    <property type="entry name" value="1-(5-PHOSPHORIBOSYL)-5-[(5-PHOSPHORIBOSYLAMINO)METHYLIDENEAMINO] IMIDAZOLE-4-CARBOXAMIDE ISOMERASE"/>
    <property type="match status" value="1"/>
</dbReference>
<reference evidence="15" key="1">
    <citation type="submission" date="2021-11" db="EMBL/GenBank/DDBJ databases">
        <title>A Novel Adlercreutzia Species, isolated from a Allomyrina dichotoma larva feces.</title>
        <authorList>
            <person name="Suh M.K."/>
        </authorList>
    </citation>
    <scope>NUCLEOTIDE SEQUENCE</scope>
    <source>
        <strain evidence="15">JBNU-10</strain>
    </source>
</reference>
<comment type="similarity">
    <text evidence="4 12 13">Belongs to the HisA/HisF family.</text>
</comment>
<comment type="subcellular location">
    <subcellularLocation>
        <location evidence="2 12 14">Cytoplasm</location>
    </subcellularLocation>
</comment>
<dbReference type="InterPro" id="IPR006062">
    <property type="entry name" value="His_biosynth"/>
</dbReference>
<dbReference type="Gene3D" id="3.20.20.70">
    <property type="entry name" value="Aldolase class I"/>
    <property type="match status" value="1"/>
</dbReference>
<accession>A0ABS9WFT9</accession>
<evidence type="ECO:0000256" key="3">
    <source>
        <dbReference type="ARBA" id="ARBA00005133"/>
    </source>
</evidence>
<keyword evidence="7 12" id="KW-0963">Cytoplasm</keyword>
<evidence type="ECO:0000256" key="1">
    <source>
        <dbReference type="ARBA" id="ARBA00000901"/>
    </source>
</evidence>
<dbReference type="SUPFAM" id="SSF51366">
    <property type="entry name" value="Ribulose-phoshate binding barrel"/>
    <property type="match status" value="1"/>
</dbReference>
<sequence length="266" mass="27124">MYLLPAIDILGGRAVRLARGDYDQVTVYHDDPALQAQLFEEAGAEWLHVVDLDGARSGVPENLAVVERILKLTKLKVEVGGGVRSLETACRLADAGVARVVLGTALVRDPELARAAVERLGAPLLAAGIDAKAGEAAVAGWREGTGVGAHDLARAMAEMGYEHLVYTDIARDGMQTGVDAAAYEAMAAAFGHPVIASGGVASLADIEALAAAGGAVEGVIAGRAVYEGAFSVADGVAACAGTLRASDALEREARPLTAADLAADEG</sequence>
<dbReference type="HAMAP" id="MF_01014">
    <property type="entry name" value="HisA"/>
    <property type="match status" value="1"/>
</dbReference>
<evidence type="ECO:0000256" key="10">
    <source>
        <dbReference type="ARBA" id="ARBA00023235"/>
    </source>
</evidence>